<dbReference type="Proteomes" id="UP001392437">
    <property type="component" value="Unassembled WGS sequence"/>
</dbReference>
<dbReference type="AlphaFoldDB" id="A0AAW0QVP1"/>
<keyword evidence="2" id="KW-1185">Reference proteome</keyword>
<protein>
    <submittedName>
        <fullName evidence="1">Uncharacterized protein</fullName>
    </submittedName>
</protein>
<reference evidence="1 2" key="1">
    <citation type="submission" date="2023-01" db="EMBL/GenBank/DDBJ databases">
        <title>Analysis of 21 Apiospora genomes using comparative genomics revels a genus with tremendous synthesis potential of carbohydrate active enzymes and secondary metabolites.</title>
        <authorList>
            <person name="Sorensen T."/>
        </authorList>
    </citation>
    <scope>NUCLEOTIDE SEQUENCE [LARGE SCALE GENOMIC DNA]</scope>
    <source>
        <strain evidence="1 2">CBS 117206</strain>
    </source>
</reference>
<proteinExistence type="predicted"/>
<evidence type="ECO:0000313" key="2">
    <source>
        <dbReference type="Proteomes" id="UP001392437"/>
    </source>
</evidence>
<gene>
    <name evidence="1" type="ORF">PG999_008022</name>
</gene>
<comment type="caution">
    <text evidence="1">The sequence shown here is derived from an EMBL/GenBank/DDBJ whole genome shotgun (WGS) entry which is preliminary data.</text>
</comment>
<sequence length="114" mass="12576">MCKRYHYAYVCVPCGTTYKRLAPGAIDDTTGKRNTAGSTCSQVAFELGLASGFKEELTSEKVHRARELCSIRSGKTPPEVVVMPAWCSTACRDKKIICRKPFRSSPLTSMAMAY</sequence>
<accession>A0AAW0QVP1</accession>
<evidence type="ECO:0000313" key="1">
    <source>
        <dbReference type="EMBL" id="KAK8109885.1"/>
    </source>
</evidence>
<name>A0AAW0QVP1_9PEZI</name>
<dbReference type="EMBL" id="JAQQWP010000007">
    <property type="protein sequence ID" value="KAK8109885.1"/>
    <property type="molecule type" value="Genomic_DNA"/>
</dbReference>
<organism evidence="1 2">
    <name type="scientific">Apiospora kogelbergensis</name>
    <dbReference type="NCBI Taxonomy" id="1337665"/>
    <lineage>
        <taxon>Eukaryota</taxon>
        <taxon>Fungi</taxon>
        <taxon>Dikarya</taxon>
        <taxon>Ascomycota</taxon>
        <taxon>Pezizomycotina</taxon>
        <taxon>Sordariomycetes</taxon>
        <taxon>Xylariomycetidae</taxon>
        <taxon>Amphisphaeriales</taxon>
        <taxon>Apiosporaceae</taxon>
        <taxon>Apiospora</taxon>
    </lineage>
</organism>